<reference evidence="2" key="1">
    <citation type="submission" date="2020-03" db="EMBL/GenBank/DDBJ databases">
        <title>The deep terrestrial virosphere.</title>
        <authorList>
            <person name="Holmfeldt K."/>
            <person name="Nilsson E."/>
            <person name="Simone D."/>
            <person name="Lopez-Fernandez M."/>
            <person name="Wu X."/>
            <person name="de Brujin I."/>
            <person name="Lundin D."/>
            <person name="Andersson A."/>
            <person name="Bertilsson S."/>
            <person name="Dopson M."/>
        </authorList>
    </citation>
    <scope>NUCLEOTIDE SEQUENCE</scope>
    <source>
        <strain evidence="2">MM171A03190</strain>
    </source>
</reference>
<organism evidence="2">
    <name type="scientific">viral metagenome</name>
    <dbReference type="NCBI Taxonomy" id="1070528"/>
    <lineage>
        <taxon>unclassified sequences</taxon>
        <taxon>metagenomes</taxon>
        <taxon>organismal metagenomes</taxon>
    </lineage>
</organism>
<keyword evidence="1" id="KW-0175">Coiled coil</keyword>
<evidence type="ECO:0000256" key="1">
    <source>
        <dbReference type="SAM" id="Coils"/>
    </source>
</evidence>
<evidence type="ECO:0000313" key="2">
    <source>
        <dbReference type="EMBL" id="QJH92576.1"/>
    </source>
</evidence>
<name>A0A6M3X495_9ZZZZ</name>
<proteinExistence type="predicted"/>
<dbReference type="EMBL" id="MT143902">
    <property type="protein sequence ID" value="QJH92576.1"/>
    <property type="molecule type" value="Genomic_DNA"/>
</dbReference>
<sequence>MGRVTETIKKSLRDRIKFSREEIAANEVRIKELNEDIMEATRYLAEIEAKEKEK</sequence>
<protein>
    <submittedName>
        <fullName evidence="2">Uncharacterized protein</fullName>
    </submittedName>
</protein>
<dbReference type="AlphaFoldDB" id="A0A6M3X495"/>
<accession>A0A6M3X495</accession>
<gene>
    <name evidence="2" type="ORF">MM171A03190_0004</name>
</gene>
<feature type="coiled-coil region" evidence="1">
    <location>
        <begin position="16"/>
        <end position="50"/>
    </location>
</feature>